<dbReference type="InterPro" id="IPR042104">
    <property type="entry name" value="PKS_dehydratase_sf"/>
</dbReference>
<dbReference type="EMBL" id="NKYE01000036">
    <property type="protein sequence ID" value="OZM69879.1"/>
    <property type="molecule type" value="Genomic_DNA"/>
</dbReference>
<dbReference type="InterPro" id="IPR001227">
    <property type="entry name" value="Ac_transferase_dom_sf"/>
</dbReference>
<dbReference type="PROSITE" id="PS52019">
    <property type="entry name" value="PKS_MFAS_DH"/>
    <property type="match status" value="1"/>
</dbReference>
<keyword evidence="2" id="KW-0012">Acyltransferase</keyword>
<feature type="active site" description="Proton acceptor; for dehydratase activity" evidence="3">
    <location>
        <position position="503"/>
    </location>
</feature>
<dbReference type="InterPro" id="IPR020807">
    <property type="entry name" value="PKS_DH"/>
</dbReference>
<feature type="domain" description="PKS/mFAS DH" evidence="5">
    <location>
        <begin position="471"/>
        <end position="742"/>
    </location>
</feature>
<dbReference type="GO" id="GO:0006633">
    <property type="term" value="P:fatty acid biosynthetic process"/>
    <property type="evidence" value="ECO:0007669"/>
    <property type="project" value="TreeGrafter"/>
</dbReference>
<dbReference type="InterPro" id="IPR014043">
    <property type="entry name" value="Acyl_transferase_dom"/>
</dbReference>
<dbReference type="GO" id="GO:0004312">
    <property type="term" value="F:fatty acid synthase activity"/>
    <property type="evidence" value="ECO:0007669"/>
    <property type="project" value="TreeGrafter"/>
</dbReference>
<evidence type="ECO:0000313" key="6">
    <source>
        <dbReference type="EMBL" id="OZM69879.1"/>
    </source>
</evidence>
<evidence type="ECO:0000256" key="4">
    <source>
        <dbReference type="SAM" id="MobiDB-lite"/>
    </source>
</evidence>
<organism evidence="6 7">
    <name type="scientific">Amycolatopsis antarctica</name>
    <dbReference type="NCBI Taxonomy" id="1854586"/>
    <lineage>
        <taxon>Bacteria</taxon>
        <taxon>Bacillati</taxon>
        <taxon>Actinomycetota</taxon>
        <taxon>Actinomycetes</taxon>
        <taxon>Pseudonocardiales</taxon>
        <taxon>Pseudonocardiaceae</taxon>
        <taxon>Amycolatopsis</taxon>
    </lineage>
</organism>
<evidence type="ECO:0000256" key="3">
    <source>
        <dbReference type="PROSITE-ProRule" id="PRU01363"/>
    </source>
</evidence>
<dbReference type="Gene3D" id="3.30.70.3290">
    <property type="match status" value="1"/>
</dbReference>
<dbReference type="Pfam" id="PF16197">
    <property type="entry name" value="KAsynt_C_assoc"/>
    <property type="match status" value="1"/>
</dbReference>
<dbReference type="Pfam" id="PF14765">
    <property type="entry name" value="PS-DH"/>
    <property type="match status" value="1"/>
</dbReference>
<dbReference type="InParanoid" id="A0A263CV67"/>
<comment type="caution">
    <text evidence="6">The sequence shown here is derived from an EMBL/GenBank/DDBJ whole genome shotgun (WGS) entry which is preliminary data.</text>
</comment>
<dbReference type="InterPro" id="IPR050091">
    <property type="entry name" value="PKS_NRPS_Biosynth_Enz"/>
</dbReference>
<feature type="region of interest" description="C-terminal hotdog fold" evidence="3">
    <location>
        <begin position="605"/>
        <end position="742"/>
    </location>
</feature>
<dbReference type="InterPro" id="IPR016036">
    <property type="entry name" value="Malonyl_transacylase_ACP-bd"/>
</dbReference>
<reference evidence="6 7" key="1">
    <citation type="submission" date="2017-07" db="EMBL/GenBank/DDBJ databases">
        <title>Amycolatopsis antarcticus sp. nov., isolated from the surface of an Antarcticus brown macroalga.</title>
        <authorList>
            <person name="Wang J."/>
            <person name="Leiva S."/>
            <person name="Huang J."/>
            <person name="Huang Y."/>
        </authorList>
    </citation>
    <scope>NUCLEOTIDE SEQUENCE [LARGE SCALE GENOMIC DNA]</scope>
    <source>
        <strain evidence="6 7">AU-G6</strain>
    </source>
</reference>
<dbReference type="Proteomes" id="UP000242444">
    <property type="component" value="Unassembled WGS sequence"/>
</dbReference>
<dbReference type="SMART" id="SM00826">
    <property type="entry name" value="PKS_DH"/>
    <property type="match status" value="1"/>
</dbReference>
<gene>
    <name evidence="6" type="ORF">CFN78_28270</name>
</gene>
<feature type="active site" description="Proton donor; for dehydratase activity" evidence="3">
    <location>
        <position position="666"/>
    </location>
</feature>
<dbReference type="InterPro" id="IPR032821">
    <property type="entry name" value="PKS_assoc"/>
</dbReference>
<accession>A0A263CV67</accession>
<dbReference type="SUPFAM" id="SSF51735">
    <property type="entry name" value="NAD(P)-binding Rossmann-fold domains"/>
    <property type="match status" value="1"/>
</dbReference>
<keyword evidence="1" id="KW-0808">Transferase</keyword>
<dbReference type="InterPro" id="IPR049551">
    <property type="entry name" value="PKS_DH_C"/>
</dbReference>
<dbReference type="Gene3D" id="3.10.129.110">
    <property type="entry name" value="Polyketide synthase dehydratase"/>
    <property type="match status" value="1"/>
</dbReference>
<feature type="non-terminal residue" evidence="6">
    <location>
        <position position="863"/>
    </location>
</feature>
<feature type="region of interest" description="Disordered" evidence="4">
    <location>
        <begin position="566"/>
        <end position="593"/>
    </location>
</feature>
<name>A0A263CV67_9PSEU</name>
<dbReference type="Pfam" id="PF21089">
    <property type="entry name" value="PKS_DH_N"/>
    <property type="match status" value="1"/>
</dbReference>
<dbReference type="SUPFAM" id="SSF53901">
    <property type="entry name" value="Thiolase-like"/>
    <property type="match status" value="1"/>
</dbReference>
<dbReference type="InterPro" id="IPR016035">
    <property type="entry name" value="Acyl_Trfase/lysoPLipase"/>
</dbReference>
<evidence type="ECO:0000259" key="5">
    <source>
        <dbReference type="PROSITE" id="PS52019"/>
    </source>
</evidence>
<dbReference type="RefSeq" id="WP_240519749.1">
    <property type="nucleotide sequence ID" value="NZ_NKYE01000036.1"/>
</dbReference>
<evidence type="ECO:0000313" key="7">
    <source>
        <dbReference type="Proteomes" id="UP000242444"/>
    </source>
</evidence>
<dbReference type="Pfam" id="PF00698">
    <property type="entry name" value="Acyl_transf_1"/>
    <property type="match status" value="1"/>
</dbReference>
<dbReference type="Gene3D" id="3.40.366.10">
    <property type="entry name" value="Malonyl-Coenzyme A Acyl Carrier Protein, domain 2"/>
    <property type="match status" value="1"/>
</dbReference>
<dbReference type="InterPro" id="IPR036291">
    <property type="entry name" value="NAD(P)-bd_dom_sf"/>
</dbReference>
<dbReference type="Gene3D" id="3.40.50.11460">
    <property type="match status" value="1"/>
</dbReference>
<dbReference type="AlphaFoldDB" id="A0A263CV67"/>
<evidence type="ECO:0000256" key="2">
    <source>
        <dbReference type="ARBA" id="ARBA00023315"/>
    </source>
</evidence>
<dbReference type="PANTHER" id="PTHR43775:SF51">
    <property type="entry name" value="INACTIVE PHENOLPHTHIOCEROL SYNTHESIS POLYKETIDE SYNTHASE TYPE I PKS1-RELATED"/>
    <property type="match status" value="1"/>
</dbReference>
<protein>
    <recommendedName>
        <fullName evidence="5">PKS/mFAS DH domain-containing protein</fullName>
    </recommendedName>
</protein>
<dbReference type="Gene3D" id="3.40.47.10">
    <property type="match status" value="1"/>
</dbReference>
<dbReference type="InterPro" id="IPR049552">
    <property type="entry name" value="PKS_DH_N"/>
</dbReference>
<dbReference type="SUPFAM" id="SSF55048">
    <property type="entry name" value="Probable ACP-binding domain of malonyl-CoA ACP transacylase"/>
    <property type="match status" value="1"/>
</dbReference>
<evidence type="ECO:0000256" key="1">
    <source>
        <dbReference type="ARBA" id="ARBA00022679"/>
    </source>
</evidence>
<dbReference type="InterPro" id="IPR016039">
    <property type="entry name" value="Thiolase-like"/>
</dbReference>
<feature type="region of interest" description="N-terminal hotdog fold" evidence="3">
    <location>
        <begin position="471"/>
        <end position="593"/>
    </location>
</feature>
<keyword evidence="7" id="KW-1185">Reference proteome</keyword>
<sequence length="863" mass="88982">MRLLAEAADWPRTDRPRRAGVSSFGVSGTNAHIILEQPAPAPPRPPALERPVPLLVSGRTEQALRAQLDRLPAEPTVDTAFTLATARTAFEHRAVLLGGVGEPVEVARGMAGAGRVAFLFSGQGAQRVGMGRELHGRYPVFAAALDAVLAELGEDVRAVMWGEGGDLTETRWAQPALFALEVALYRLVESWGVVPDRLVGHSVGEIAAAHVAGVLSLPDACALVSARARLMQALPAGGVMVAVSASETEVAPLLGPEVALAAVNGPESVVLSGAAGPVLAAAGTLADDGRRTRRLEVSHAFHSPLMDPVLDELGRSIDGITFGAASTPIVSTVSGTLAGPELSSVDYWVDQVRATVRFGDALGVLAEDGVRTVLELGPEGPLCAAAHEVLPAGSVAVPALRADRPEEHAVLAALAALHVAGASVDWPAYFADLDATTVDLPTYAFQRQQYWPAPAPRTADAAGLGLVEAGHPLLGAAVRLAEDGEVVLTGRLAPATQPWLAEHQVGGVVLLPATGLLELVVRAGDEVGSQHIEELMLLAPLVLSEQGSTRVQVRVGAPDTAGTRAVSVHSGADDHGSWTHNAAGTLRSSPPAAPPSLGVWPPPGAEPVELGDCYARFAAAGFGYGPAFQGLRAVWRHEDDVLAEVALPPIAAEQAAGFGLHPALLDSVLHALLVTRNTEGEMRLPFAWEGVTLHAGGADALRVRLSERGPEAIAIEASDLAGRPVLSVAALRDRVVTDHPTAPASGQDVRDALFTVDWPVVQTTGVPPAAVAVLGSGLDEVAGVRASALADLAPAELVLHRLSGDGPTTDGGLAERALELMREWLGDGRFAGSCLVLVTRGAVGPVVGSGVDVGGGAVWGLVR</sequence>
<dbReference type="InterPro" id="IPR049900">
    <property type="entry name" value="PKS_mFAS_DH"/>
</dbReference>
<dbReference type="SMART" id="SM00827">
    <property type="entry name" value="PKS_AT"/>
    <property type="match status" value="1"/>
</dbReference>
<dbReference type="PANTHER" id="PTHR43775">
    <property type="entry name" value="FATTY ACID SYNTHASE"/>
    <property type="match status" value="1"/>
</dbReference>
<proteinExistence type="predicted"/>
<dbReference type="SUPFAM" id="SSF52151">
    <property type="entry name" value="FabD/lysophospholipase-like"/>
    <property type="match status" value="1"/>
</dbReference>